<dbReference type="Pfam" id="PF00128">
    <property type="entry name" value="Alpha-amylase"/>
    <property type="match status" value="1"/>
</dbReference>
<dbReference type="EMBL" id="DTHJ01000012">
    <property type="protein sequence ID" value="HHS62122.1"/>
    <property type="molecule type" value="Genomic_DNA"/>
</dbReference>
<dbReference type="SMART" id="SM00642">
    <property type="entry name" value="Aamy"/>
    <property type="match status" value="1"/>
</dbReference>
<comment type="caution">
    <text evidence="2">The sequence shown here is derived from an EMBL/GenBank/DDBJ whole genome shotgun (WGS) entry which is preliminary data.</text>
</comment>
<dbReference type="PANTHER" id="PTHR47786">
    <property type="entry name" value="ALPHA-1,4-GLUCAN:MALTOSE-1-PHOSPHATE MALTOSYLTRANSFERASE"/>
    <property type="match status" value="1"/>
</dbReference>
<dbReference type="GO" id="GO:0005975">
    <property type="term" value="P:carbohydrate metabolic process"/>
    <property type="evidence" value="ECO:0007669"/>
    <property type="project" value="InterPro"/>
</dbReference>
<dbReference type="SUPFAM" id="SSF51445">
    <property type="entry name" value="(Trans)glycosidases"/>
    <property type="match status" value="1"/>
</dbReference>
<proteinExistence type="predicted"/>
<gene>
    <name evidence="2" type="ORF">ENV70_00695</name>
</gene>
<protein>
    <submittedName>
        <fullName evidence="2">Alpha-amylase</fullName>
    </submittedName>
</protein>
<dbReference type="AlphaFoldDB" id="A0A7C6EH80"/>
<feature type="domain" description="Glycosyl hydrolase family 13 catalytic" evidence="1">
    <location>
        <begin position="300"/>
        <end position="712"/>
    </location>
</feature>
<evidence type="ECO:0000259" key="1">
    <source>
        <dbReference type="SMART" id="SM00642"/>
    </source>
</evidence>
<dbReference type="Gene3D" id="3.20.20.80">
    <property type="entry name" value="Glycosidases"/>
    <property type="match status" value="1"/>
</dbReference>
<dbReference type="PANTHER" id="PTHR47786:SF2">
    <property type="entry name" value="GLYCOSYL HYDROLASE FAMILY 13 CATALYTIC DOMAIN-CONTAINING PROTEIN"/>
    <property type="match status" value="1"/>
</dbReference>
<dbReference type="InterPro" id="IPR006047">
    <property type="entry name" value="GH13_cat_dom"/>
</dbReference>
<accession>A0A7C6EH80</accession>
<evidence type="ECO:0000313" key="2">
    <source>
        <dbReference type="EMBL" id="HHS62122.1"/>
    </source>
</evidence>
<sequence length="1021" mass="120594">MFEFHISKKCRDKYKFDKFLFQLNGNVVFTDISAVKKFADKWNSYRKKRGKDLISPAELNAMGLIDEILHLLIHRYQIEKNPDGFKKAFDYLNRKIGEKEVFDVIKEFVELFPPVSVYSKKETVAEYLSGKTDNIPNVLIALQEILMLGLANENPAFLQFKELFDDEKLRSETEYKKVIAEIEEFFKTQPVYGPYNQSLVELLKSPIRASPYSLVGQLLYIKEHWRLILSPELFDRLAGRILISLDFIREEKKERPPGPGPAIVPEFTLGAEVYADIHSDEPKFSPDTEWTPRVVMIAKHTYVWLYQLSKKYNREIKRLDEIPDEELKMLSDWGFNAIWLIGIWERSRASAKIKRLCGNPEAIASAYSIYDYEVAQELGGEVAFNNLKQRAFNYNIRIGVDMVPNHTALDSKWIKEHPDWFIQRDTSPFFNYRFSGPNLSEDPEIEIYIEDGYYNRTDAAVVFKLVDKRTKKIRYIYHGNDGTSTPWNDTAQLNFLLPEVREAVIQKIIHIAKRSPIIRLDAAMTLTKKHYQRLWFPEPGKGGDIPSRTEYSMTHNQFNKLFPKEFWREVVDRIAKEAPDTLLLAEAFWLMEGYFVRNLGMHRVYNSAFMNMLKMEQNKEYHQVLKNVLDYNPEILRRFVNFMSNPDELTAIQQFGKDDKYFGVCIMMATMPGLCMFGHGQVEGFQEKYGMEYRRSYWEEKPDEYLIKRHEREIFPLLKKRHLFSGVENFYLYDFYDIKGNVNENVFAYSNGNAAERMLVIYNNRYQEAQGWVRSSERFHTKNICTGLNLHCQEGIYYLCRENRDNLFYLIDPIILLKQGWFIKLGAYKYHIFMDFKELPDNQNKDFKRLFDFLNGSGFLNIDWVLSGMKMIQRIEDLKEIFEIKKSLTFESPLSSIIENIIKKPFELKNLILYTPIAGIIERGNSIFEDGIKLSEFFQSNEVKNFLMNHTYENIEWFNKERLELMLSLIITDFIFREIERSRKYSAEKYVDFFLKIHQILNASIISGYQFQKFLEHLTRG</sequence>
<organism evidence="2">
    <name type="scientific">candidate division WOR-3 bacterium</name>
    <dbReference type="NCBI Taxonomy" id="2052148"/>
    <lineage>
        <taxon>Bacteria</taxon>
        <taxon>Bacteria division WOR-3</taxon>
    </lineage>
</organism>
<name>A0A7C6EH80_UNCW3</name>
<dbReference type="InterPro" id="IPR017853">
    <property type="entry name" value="GH"/>
</dbReference>
<reference evidence="2" key="1">
    <citation type="journal article" date="2020" name="mSystems">
        <title>Genome- and Community-Level Interaction Insights into Carbon Utilization and Element Cycling Functions of Hydrothermarchaeota in Hydrothermal Sediment.</title>
        <authorList>
            <person name="Zhou Z."/>
            <person name="Liu Y."/>
            <person name="Xu W."/>
            <person name="Pan J."/>
            <person name="Luo Z.H."/>
            <person name="Li M."/>
        </authorList>
    </citation>
    <scope>NUCLEOTIDE SEQUENCE [LARGE SCALE GENOMIC DNA]</scope>
    <source>
        <strain evidence="2">SpSt-783</strain>
    </source>
</reference>